<comment type="similarity">
    <text evidence="1 2">Belongs to the small heat shock protein (HSP20) family.</text>
</comment>
<accession>A0A494XWT8</accession>
<dbReference type="RefSeq" id="WP_120977470.1">
    <property type="nucleotide sequence ID" value="NZ_RBZM01000005.1"/>
</dbReference>
<dbReference type="OrthoDB" id="1806521at2"/>
<gene>
    <name evidence="4" type="ORF">D7Z26_13490</name>
</gene>
<dbReference type="SUPFAM" id="SSF49764">
    <property type="entry name" value="HSP20-like chaperones"/>
    <property type="match status" value="1"/>
</dbReference>
<organism evidence="4 5">
    <name type="scientific">Cohnella endophytica</name>
    <dbReference type="NCBI Taxonomy" id="2419778"/>
    <lineage>
        <taxon>Bacteria</taxon>
        <taxon>Bacillati</taxon>
        <taxon>Bacillota</taxon>
        <taxon>Bacilli</taxon>
        <taxon>Bacillales</taxon>
        <taxon>Paenibacillaceae</taxon>
        <taxon>Cohnella</taxon>
    </lineage>
</organism>
<comment type="caution">
    <text evidence="4">The sequence shown here is derived from an EMBL/GenBank/DDBJ whole genome shotgun (WGS) entry which is preliminary data.</text>
</comment>
<evidence type="ECO:0000259" key="3">
    <source>
        <dbReference type="PROSITE" id="PS01031"/>
    </source>
</evidence>
<reference evidence="4 5" key="1">
    <citation type="submission" date="2018-10" db="EMBL/GenBank/DDBJ databases">
        <title>Cohnella sp. M2MS4P-1, whole genome shotgun sequence.</title>
        <authorList>
            <person name="Tuo L."/>
        </authorList>
    </citation>
    <scope>NUCLEOTIDE SEQUENCE [LARGE SCALE GENOMIC DNA]</scope>
    <source>
        <strain evidence="4 5">M2MS4P-1</strain>
    </source>
</reference>
<evidence type="ECO:0000256" key="2">
    <source>
        <dbReference type="RuleBase" id="RU003616"/>
    </source>
</evidence>
<dbReference type="EMBL" id="RBZM01000005">
    <property type="protein sequence ID" value="RKP54365.1"/>
    <property type="molecule type" value="Genomic_DNA"/>
</dbReference>
<evidence type="ECO:0000313" key="4">
    <source>
        <dbReference type="EMBL" id="RKP54365.1"/>
    </source>
</evidence>
<dbReference type="PROSITE" id="PS01031">
    <property type="entry name" value="SHSP"/>
    <property type="match status" value="1"/>
</dbReference>
<dbReference type="Proteomes" id="UP000282076">
    <property type="component" value="Unassembled WGS sequence"/>
</dbReference>
<dbReference type="InterPro" id="IPR008978">
    <property type="entry name" value="HSP20-like_chaperone"/>
</dbReference>
<evidence type="ECO:0000256" key="1">
    <source>
        <dbReference type="PROSITE-ProRule" id="PRU00285"/>
    </source>
</evidence>
<dbReference type="InterPro" id="IPR002068">
    <property type="entry name" value="A-crystallin/Hsp20_dom"/>
</dbReference>
<dbReference type="PANTHER" id="PTHR11527">
    <property type="entry name" value="HEAT-SHOCK PROTEIN 20 FAMILY MEMBER"/>
    <property type="match status" value="1"/>
</dbReference>
<dbReference type="CDD" id="cd06464">
    <property type="entry name" value="ACD_sHsps-like"/>
    <property type="match status" value="1"/>
</dbReference>
<name>A0A494XWT8_9BACL</name>
<sequence length="142" mass="16163">MSDTQNLPNDLYSKASDVLGEQFWQEIGELIPNTGPRIDIYYTSNHIMVLAEVPGLQSPEQISIYLEGQTLIVEGEIPCNYPVTDNRIIRRERFFGTFRRPLLLPKPVSVSQVKAKYDRGLLIIEMQIEPTVQQTTIPIESS</sequence>
<dbReference type="AlphaFoldDB" id="A0A494XWT8"/>
<dbReference type="InterPro" id="IPR031107">
    <property type="entry name" value="Small_HSP"/>
</dbReference>
<dbReference type="Pfam" id="PF00011">
    <property type="entry name" value="HSP20"/>
    <property type="match status" value="1"/>
</dbReference>
<evidence type="ECO:0000313" key="5">
    <source>
        <dbReference type="Proteomes" id="UP000282076"/>
    </source>
</evidence>
<proteinExistence type="inferred from homology"/>
<dbReference type="Gene3D" id="2.60.40.790">
    <property type="match status" value="1"/>
</dbReference>
<feature type="domain" description="SHSP" evidence="3">
    <location>
        <begin position="29"/>
        <end position="142"/>
    </location>
</feature>
<keyword evidence="5" id="KW-1185">Reference proteome</keyword>
<protein>
    <submittedName>
        <fullName evidence="4">Hsp20/alpha crystallin family protein</fullName>
    </submittedName>
</protein>